<evidence type="ECO:0000256" key="1">
    <source>
        <dbReference type="ARBA" id="ARBA00009330"/>
    </source>
</evidence>
<dbReference type="PANTHER" id="PTHR36920:SF1">
    <property type="entry name" value="OUTER MEMBRANE PROTEIN W"/>
    <property type="match status" value="1"/>
</dbReference>
<sequence>MGNNVYTKSALAAVLIATQGGWAAAEEQAFEGWYLRTGPAGVFFRPSADLSIGGASVPGADVKVDENYAISVDIGYRFSEQWSATLTIGTPPEAELRGAGSLPPVELGKLRYGPSVLAGQYHFKSNNPRFQPYIGAGLNYVVNLGESDGAASDLEVKTKVGPMVQIGFESMVTEDVGLYFDVKKLWAEADVSGSIGGAPFDAEVTLDPLIVGTGIIWRF</sequence>
<dbReference type="InterPro" id="IPR005618">
    <property type="entry name" value="OMPW"/>
</dbReference>
<evidence type="ECO:0000313" key="2">
    <source>
        <dbReference type="EMBL" id="RAK18501.1"/>
    </source>
</evidence>
<comment type="caution">
    <text evidence="2">The sequence shown here is derived from an EMBL/GenBank/DDBJ whole genome shotgun (WGS) entry which is preliminary data.</text>
</comment>
<accession>A0A327YDG9</accession>
<organism evidence="2 3">
    <name type="scientific">Salipiger aestuarii</name>
    <dbReference type="NCBI Taxonomy" id="568098"/>
    <lineage>
        <taxon>Bacteria</taxon>
        <taxon>Pseudomonadati</taxon>
        <taxon>Pseudomonadota</taxon>
        <taxon>Alphaproteobacteria</taxon>
        <taxon>Rhodobacterales</taxon>
        <taxon>Roseobacteraceae</taxon>
        <taxon>Salipiger</taxon>
    </lineage>
</organism>
<gene>
    <name evidence="2" type="ORF">ATI53_10126</name>
</gene>
<dbReference type="Gene3D" id="2.40.160.20">
    <property type="match status" value="1"/>
</dbReference>
<dbReference type="PANTHER" id="PTHR36920">
    <property type="match status" value="1"/>
</dbReference>
<dbReference type="SUPFAM" id="SSF56925">
    <property type="entry name" value="OMPA-like"/>
    <property type="match status" value="1"/>
</dbReference>
<comment type="similarity">
    <text evidence="1">Belongs to the OmpW/AlkL family.</text>
</comment>
<proteinExistence type="inferred from homology"/>
<dbReference type="EMBL" id="QLMG01000012">
    <property type="protein sequence ID" value="RAK18501.1"/>
    <property type="molecule type" value="Genomic_DNA"/>
</dbReference>
<reference evidence="2 3" key="1">
    <citation type="submission" date="2018-06" db="EMBL/GenBank/DDBJ databases">
        <title>Genomic Encyclopedia of Archaeal and Bacterial Type Strains, Phase II (KMG-II): from individual species to whole genera.</title>
        <authorList>
            <person name="Goeker M."/>
        </authorList>
    </citation>
    <scope>NUCLEOTIDE SEQUENCE [LARGE SCALE GENOMIC DNA]</scope>
    <source>
        <strain evidence="2 3">DSM 22011</strain>
    </source>
</reference>
<dbReference type="GO" id="GO:0055085">
    <property type="term" value="P:transmembrane transport"/>
    <property type="evidence" value="ECO:0007669"/>
    <property type="project" value="TreeGrafter"/>
</dbReference>
<protein>
    <submittedName>
        <fullName evidence="2">Outer membrane protein</fullName>
    </submittedName>
</protein>
<dbReference type="Pfam" id="PF03922">
    <property type="entry name" value="OmpW"/>
    <property type="match status" value="1"/>
</dbReference>
<dbReference type="GO" id="GO:0019867">
    <property type="term" value="C:outer membrane"/>
    <property type="evidence" value="ECO:0007669"/>
    <property type="project" value="InterPro"/>
</dbReference>
<dbReference type="OrthoDB" id="9807574at2"/>
<dbReference type="AlphaFoldDB" id="A0A327YDG9"/>
<keyword evidence="3" id="KW-1185">Reference proteome</keyword>
<dbReference type="InterPro" id="IPR011250">
    <property type="entry name" value="OMP/PagP_B-barrel"/>
</dbReference>
<name>A0A327YDG9_9RHOB</name>
<dbReference type="Proteomes" id="UP000249165">
    <property type="component" value="Unassembled WGS sequence"/>
</dbReference>
<dbReference type="RefSeq" id="WP_034453097.1">
    <property type="nucleotide sequence ID" value="NZ_LIGK01000054.1"/>
</dbReference>
<evidence type="ECO:0000313" key="3">
    <source>
        <dbReference type="Proteomes" id="UP000249165"/>
    </source>
</evidence>